<dbReference type="EMBL" id="BAAAFR010000001">
    <property type="protein sequence ID" value="GAA0314167.1"/>
    <property type="molecule type" value="Genomic_DNA"/>
</dbReference>
<evidence type="ECO:0000256" key="5">
    <source>
        <dbReference type="ARBA" id="ARBA00022692"/>
    </source>
</evidence>
<proteinExistence type="inferred from homology"/>
<feature type="transmembrane region" description="Helical" evidence="9">
    <location>
        <begin position="429"/>
        <end position="450"/>
    </location>
</feature>
<comment type="similarity">
    <text evidence="2">Belongs to the binding-protein-dependent transport system permease family. FecCD subfamily.</text>
</comment>
<dbReference type="Pfam" id="PF01032">
    <property type="entry name" value="FecCD"/>
    <property type="match status" value="2"/>
</dbReference>
<evidence type="ECO:0000256" key="7">
    <source>
        <dbReference type="ARBA" id="ARBA00023136"/>
    </source>
</evidence>
<evidence type="ECO:0000256" key="8">
    <source>
        <dbReference type="SAM" id="MobiDB-lite"/>
    </source>
</evidence>
<feature type="transmembrane region" description="Helical" evidence="9">
    <location>
        <begin position="186"/>
        <end position="210"/>
    </location>
</feature>
<feature type="transmembrane region" description="Helical" evidence="9">
    <location>
        <begin position="594"/>
        <end position="616"/>
    </location>
</feature>
<feature type="transmembrane region" description="Helical" evidence="9">
    <location>
        <begin position="677"/>
        <end position="695"/>
    </location>
</feature>
<keyword evidence="5 9" id="KW-0812">Transmembrane</keyword>
<evidence type="ECO:0000256" key="1">
    <source>
        <dbReference type="ARBA" id="ARBA00004651"/>
    </source>
</evidence>
<feature type="transmembrane region" description="Helical" evidence="9">
    <location>
        <begin position="346"/>
        <end position="367"/>
    </location>
</feature>
<dbReference type="PANTHER" id="PTHR30472:SF37">
    <property type="entry name" value="FE(3+) DICITRATE TRANSPORT SYSTEM PERMEASE PROTEIN FECD-RELATED"/>
    <property type="match status" value="1"/>
</dbReference>
<feature type="transmembrane region" description="Helical" evidence="9">
    <location>
        <begin position="391"/>
        <end position="409"/>
    </location>
</feature>
<feature type="transmembrane region" description="Helical" evidence="9">
    <location>
        <begin position="295"/>
        <end position="312"/>
    </location>
</feature>
<dbReference type="Gene3D" id="1.10.3470.10">
    <property type="entry name" value="ABC transporter involved in vitamin B12 uptake, BtuC"/>
    <property type="match status" value="2"/>
</dbReference>
<feature type="transmembrane region" description="Helical" evidence="9">
    <location>
        <begin position="272"/>
        <end position="289"/>
    </location>
</feature>
<dbReference type="SUPFAM" id="SSF81345">
    <property type="entry name" value="ABC transporter involved in vitamin B12 uptake, BtuC"/>
    <property type="match status" value="2"/>
</dbReference>
<feature type="transmembrane region" description="Helical" evidence="9">
    <location>
        <begin position="319"/>
        <end position="340"/>
    </location>
</feature>
<dbReference type="PANTHER" id="PTHR30472">
    <property type="entry name" value="FERRIC ENTEROBACTIN TRANSPORT SYSTEM PERMEASE PROTEIN"/>
    <property type="match status" value="1"/>
</dbReference>
<comment type="caution">
    <text evidence="10">The sequence shown here is derived from an EMBL/GenBank/DDBJ whole genome shotgun (WGS) entry which is preliminary data.</text>
</comment>
<gene>
    <name evidence="10" type="primary">fhuB</name>
    <name evidence="10" type="ORF">GCM10009129_09320</name>
</gene>
<feature type="transmembrane region" description="Helical" evidence="9">
    <location>
        <begin position="622"/>
        <end position="643"/>
    </location>
</feature>
<feature type="transmembrane region" description="Helical" evidence="9">
    <location>
        <begin position="489"/>
        <end position="511"/>
    </location>
</feature>
<feature type="transmembrane region" description="Helical" evidence="9">
    <location>
        <begin position="51"/>
        <end position="70"/>
    </location>
</feature>
<feature type="transmembrane region" description="Helical" evidence="9">
    <location>
        <begin position="557"/>
        <end position="582"/>
    </location>
</feature>
<keyword evidence="6 9" id="KW-1133">Transmembrane helix</keyword>
<accession>A0ABP3FEE5</accession>
<name>A0ABP3FEE5_9GAMM</name>
<sequence>MSTSSTHTGGSYEKPSDVSSLTKPSHLSKPPQSPKPDAPQVSSARAGQWRLWVLFGGLLLLVIASSWALLARDWQRPLMDLWLPSMQLDMGSMVTQLTLVATSAVALLAGGLLGAVSILLQQLVKNPLASDTTLGVGVGAQLAILIVSLFLPSIAIHGGMAVAFVGAVASMGLVFALAAASRFNALILVLAGLVVNILLAALANTLVLFFAEQSNGMMSWAAGFLTQNSWHTSVLLALTAVLLTVACLPLLKPLGMMSLDDWQAKRLGVPVQGIRAVVVLLVATVTALVVSEVGLIGFVGLGAASIVNALGISAIGKRLAAAFGFGALLLLLTSNAALLLEPIVGMPIPAGAMTGVLGAPLIIWLILRQRHERIETVVTPTISGTRAPVHLWRWGLAVIGLLLAASLIVQDIHGWTLSTEWTITEQYRLPRSLSAAATGLMLAVAGVLLQTLTRNPMASPEVLGVSSGAALGVIGGFLFLPMFGLSAGAGALLATGLTGAFAVLLLVIWLARKVSSGYLLLVGVGIAAMMDGVMHMVKLSGDPRLEAMLSWLSGTTYSAMPSTVWYLMGIALLLFVLSLLIIKPLRVLGLGAGVARNLGVAVSPVTMALLILVALLSTASTLAVGPLSFVGLMVPHLATSLGAVKLERQLPLAALLGAGVMVIADWLGRYVMFPYELPAGTIAALIGGAYFLWLIRKVPMTAR</sequence>
<feature type="transmembrane region" description="Helical" evidence="9">
    <location>
        <begin position="518"/>
        <end position="537"/>
    </location>
</feature>
<comment type="subcellular location">
    <subcellularLocation>
        <location evidence="1">Cell membrane</location>
        <topology evidence="1">Multi-pass membrane protein</topology>
    </subcellularLocation>
</comment>
<feature type="transmembrane region" description="Helical" evidence="9">
    <location>
        <begin position="462"/>
        <end position="483"/>
    </location>
</feature>
<protein>
    <submittedName>
        <fullName evidence="10">Fe(3+)-hydroxamate ABC transporter permease FhuB</fullName>
    </submittedName>
</protein>
<dbReference type="NCBIfam" id="NF007866">
    <property type="entry name" value="PRK10577.1-2"/>
    <property type="match status" value="1"/>
</dbReference>
<evidence type="ECO:0000256" key="3">
    <source>
        <dbReference type="ARBA" id="ARBA00022448"/>
    </source>
</evidence>
<evidence type="ECO:0000256" key="6">
    <source>
        <dbReference type="ARBA" id="ARBA00022989"/>
    </source>
</evidence>
<evidence type="ECO:0000256" key="2">
    <source>
        <dbReference type="ARBA" id="ARBA00007935"/>
    </source>
</evidence>
<evidence type="ECO:0000256" key="9">
    <source>
        <dbReference type="SAM" id="Phobius"/>
    </source>
</evidence>
<keyword evidence="4" id="KW-1003">Cell membrane</keyword>
<feature type="transmembrane region" description="Helical" evidence="9">
    <location>
        <begin position="90"/>
        <end position="120"/>
    </location>
</feature>
<feature type="transmembrane region" description="Helical" evidence="9">
    <location>
        <begin position="160"/>
        <end position="179"/>
    </location>
</feature>
<evidence type="ECO:0000256" key="4">
    <source>
        <dbReference type="ARBA" id="ARBA00022475"/>
    </source>
</evidence>
<dbReference type="CDD" id="cd06550">
    <property type="entry name" value="TM_ABC_iron-siderophores_like"/>
    <property type="match status" value="1"/>
</dbReference>
<organism evidence="10 11">
    <name type="scientific">Psychrobacter aestuarii</name>
    <dbReference type="NCBI Taxonomy" id="556327"/>
    <lineage>
        <taxon>Bacteria</taxon>
        <taxon>Pseudomonadati</taxon>
        <taxon>Pseudomonadota</taxon>
        <taxon>Gammaproteobacteria</taxon>
        <taxon>Moraxellales</taxon>
        <taxon>Moraxellaceae</taxon>
        <taxon>Psychrobacter</taxon>
    </lineage>
</organism>
<evidence type="ECO:0000313" key="10">
    <source>
        <dbReference type="EMBL" id="GAA0314167.1"/>
    </source>
</evidence>
<keyword evidence="7 9" id="KW-0472">Membrane</keyword>
<dbReference type="RefSeq" id="WP_201503598.1">
    <property type="nucleotide sequence ID" value="NZ_BAAAFR010000001.1"/>
</dbReference>
<keyword evidence="3" id="KW-0813">Transport</keyword>
<feature type="transmembrane region" description="Helical" evidence="9">
    <location>
        <begin position="230"/>
        <end position="251"/>
    </location>
</feature>
<evidence type="ECO:0000313" key="11">
    <source>
        <dbReference type="Proteomes" id="UP001501787"/>
    </source>
</evidence>
<dbReference type="Proteomes" id="UP001501787">
    <property type="component" value="Unassembled WGS sequence"/>
</dbReference>
<dbReference type="InterPro" id="IPR037294">
    <property type="entry name" value="ABC_BtuC-like"/>
</dbReference>
<feature type="transmembrane region" description="Helical" evidence="9">
    <location>
        <begin position="650"/>
        <end position="671"/>
    </location>
</feature>
<keyword evidence="11" id="KW-1185">Reference proteome</keyword>
<reference evidence="11" key="1">
    <citation type="journal article" date="2019" name="Int. J. Syst. Evol. Microbiol.">
        <title>The Global Catalogue of Microorganisms (GCM) 10K type strain sequencing project: providing services to taxonomists for standard genome sequencing and annotation.</title>
        <authorList>
            <consortium name="The Broad Institute Genomics Platform"/>
            <consortium name="The Broad Institute Genome Sequencing Center for Infectious Disease"/>
            <person name="Wu L."/>
            <person name="Ma J."/>
        </authorList>
    </citation>
    <scope>NUCLEOTIDE SEQUENCE [LARGE SCALE GENOMIC DNA]</scope>
    <source>
        <strain evidence="11">JCM 16343</strain>
    </source>
</reference>
<dbReference type="InterPro" id="IPR000522">
    <property type="entry name" value="ABC_transptr_permease_BtuC"/>
</dbReference>
<feature type="region of interest" description="Disordered" evidence="8">
    <location>
        <begin position="1"/>
        <end position="41"/>
    </location>
</feature>
<feature type="transmembrane region" description="Helical" evidence="9">
    <location>
        <begin position="132"/>
        <end position="154"/>
    </location>
</feature>